<dbReference type="InterPro" id="IPR000305">
    <property type="entry name" value="GIY-YIG_endonuc"/>
</dbReference>
<gene>
    <name evidence="3" type="ORF">HGB41_11985</name>
</gene>
<dbReference type="Proteomes" id="UP000533905">
    <property type="component" value="Unassembled WGS sequence"/>
</dbReference>
<proteinExistence type="inferred from homology"/>
<dbReference type="Pfam" id="PF01541">
    <property type="entry name" value="GIY-YIG"/>
    <property type="match status" value="1"/>
</dbReference>
<protein>
    <submittedName>
        <fullName evidence="3">GIY-YIG nuclease family protein</fullName>
    </submittedName>
</protein>
<evidence type="ECO:0000259" key="2">
    <source>
        <dbReference type="PROSITE" id="PS50164"/>
    </source>
</evidence>
<keyword evidence="4" id="KW-1185">Reference proteome</keyword>
<dbReference type="EMBL" id="JABAIV010000003">
    <property type="protein sequence ID" value="NNG23713.1"/>
    <property type="molecule type" value="Genomic_DNA"/>
</dbReference>
<feature type="domain" description="GIY-YIG" evidence="2">
    <location>
        <begin position="3"/>
        <end position="80"/>
    </location>
</feature>
<dbReference type="PANTHER" id="PTHR34477">
    <property type="entry name" value="UPF0213 PROTEIN YHBQ"/>
    <property type="match status" value="1"/>
</dbReference>
<reference evidence="3 4" key="1">
    <citation type="submission" date="2020-04" db="EMBL/GenBank/DDBJ databases">
        <title>Massilia sp. nov., a cold adapted bacteria isolated from Arctic soil.</title>
        <authorList>
            <person name="Son J."/>
            <person name="Ka J.-O."/>
        </authorList>
    </citation>
    <scope>NUCLEOTIDE SEQUENCE [LARGE SCALE GENOMIC DNA]</scope>
    <source>
        <strain evidence="3 4">ML15P13</strain>
    </source>
</reference>
<accession>A0A7Y2P019</accession>
<comment type="caution">
    <text evidence="3">The sequence shown here is derived from an EMBL/GenBank/DDBJ whole genome shotgun (WGS) entry which is preliminary data.</text>
</comment>
<organism evidence="3 4">
    <name type="scientific">Telluria aromaticivorans</name>
    <dbReference type="NCBI Taxonomy" id="2725995"/>
    <lineage>
        <taxon>Bacteria</taxon>
        <taxon>Pseudomonadati</taxon>
        <taxon>Pseudomonadota</taxon>
        <taxon>Betaproteobacteria</taxon>
        <taxon>Burkholderiales</taxon>
        <taxon>Oxalobacteraceae</taxon>
        <taxon>Telluria group</taxon>
        <taxon>Telluria</taxon>
    </lineage>
</organism>
<evidence type="ECO:0000313" key="3">
    <source>
        <dbReference type="EMBL" id="NNG23713.1"/>
    </source>
</evidence>
<dbReference type="CDD" id="cd10448">
    <property type="entry name" value="GIY-YIG_unchar_3"/>
    <property type="match status" value="1"/>
</dbReference>
<dbReference type="SUPFAM" id="SSF82771">
    <property type="entry name" value="GIY-YIG endonuclease"/>
    <property type="match status" value="1"/>
</dbReference>
<dbReference type="PROSITE" id="PS50164">
    <property type="entry name" value="GIY_YIG"/>
    <property type="match status" value="1"/>
</dbReference>
<name>A0A7Y2P019_9BURK</name>
<comment type="similarity">
    <text evidence="1">Belongs to the UPF0213 family.</text>
</comment>
<dbReference type="Gene3D" id="3.40.1440.10">
    <property type="entry name" value="GIY-YIG endonuclease"/>
    <property type="match status" value="1"/>
</dbReference>
<dbReference type="AlphaFoldDB" id="A0A7Y2P019"/>
<dbReference type="RefSeq" id="WP_171084518.1">
    <property type="nucleotide sequence ID" value="NZ_JABAIV010000003.1"/>
</dbReference>
<dbReference type="PANTHER" id="PTHR34477:SF5">
    <property type="entry name" value="BSL5627 PROTEIN"/>
    <property type="match status" value="1"/>
</dbReference>
<dbReference type="InterPro" id="IPR035901">
    <property type="entry name" value="GIY-YIG_endonuc_sf"/>
</dbReference>
<sequence length="97" mass="11543">MDRQSFVYMLASRRYGTLYVGVTADLVRRVWEHKEGFVEGFTKTHKTNILVWYETHGEIIAAITREKQIKKWRRNCKINLIQSINPDWNDLYPDIVA</sequence>
<dbReference type="InterPro" id="IPR050190">
    <property type="entry name" value="UPF0213_domain"/>
</dbReference>
<evidence type="ECO:0000256" key="1">
    <source>
        <dbReference type="ARBA" id="ARBA00007435"/>
    </source>
</evidence>
<evidence type="ECO:0000313" key="4">
    <source>
        <dbReference type="Proteomes" id="UP000533905"/>
    </source>
</evidence>